<dbReference type="NCBIfam" id="TIGR00573">
    <property type="entry name" value="dnaq"/>
    <property type="match status" value="1"/>
</dbReference>
<dbReference type="GO" id="GO:0005829">
    <property type="term" value="C:cytosol"/>
    <property type="evidence" value="ECO:0007669"/>
    <property type="project" value="TreeGrafter"/>
</dbReference>
<comment type="caution">
    <text evidence="9">The sequence shown here is derived from an EMBL/GenBank/DDBJ whole genome shotgun (WGS) entry which is preliminary data.</text>
</comment>
<dbReference type="InterPro" id="IPR013520">
    <property type="entry name" value="Ribonucl_H"/>
</dbReference>
<evidence type="ECO:0000256" key="3">
    <source>
        <dbReference type="ARBA" id="ARBA00022705"/>
    </source>
</evidence>
<dbReference type="Pfam" id="PF00929">
    <property type="entry name" value="RNase_T"/>
    <property type="match status" value="1"/>
</dbReference>
<proteinExistence type="predicted"/>
<gene>
    <name evidence="9" type="ORF">FC96_GL001836</name>
</gene>
<keyword evidence="2" id="KW-0548">Nucleotidyltransferase</keyword>
<evidence type="ECO:0000259" key="8">
    <source>
        <dbReference type="SMART" id="SM00479"/>
    </source>
</evidence>
<accession>A0A0R1HR90</accession>
<dbReference type="SUPFAM" id="SSF53098">
    <property type="entry name" value="Ribonuclease H-like"/>
    <property type="match status" value="1"/>
</dbReference>
<dbReference type="EMBL" id="AZCX01000004">
    <property type="protein sequence ID" value="KRK48105.1"/>
    <property type="molecule type" value="Genomic_DNA"/>
</dbReference>
<evidence type="ECO:0000256" key="4">
    <source>
        <dbReference type="ARBA" id="ARBA00022722"/>
    </source>
</evidence>
<protein>
    <recommendedName>
        <fullName evidence="7">DNA polymerase III polC-type</fullName>
    </recommendedName>
</protein>
<keyword evidence="3" id="KW-0235">DNA replication</keyword>
<dbReference type="InterPro" id="IPR006054">
    <property type="entry name" value="DnaQ"/>
</dbReference>
<evidence type="ECO:0000256" key="5">
    <source>
        <dbReference type="ARBA" id="ARBA00022839"/>
    </source>
</evidence>
<dbReference type="GO" id="GO:0008408">
    <property type="term" value="F:3'-5' exonuclease activity"/>
    <property type="evidence" value="ECO:0007669"/>
    <property type="project" value="TreeGrafter"/>
</dbReference>
<evidence type="ECO:0000313" key="9">
    <source>
        <dbReference type="EMBL" id="KRK48105.1"/>
    </source>
</evidence>
<dbReference type="AlphaFoldDB" id="A0A0R1HR90"/>
<dbReference type="Proteomes" id="UP000050911">
    <property type="component" value="Unassembled WGS sequence"/>
</dbReference>
<organism evidence="9 10">
    <name type="scientific">Secundilactobacillus kimchicus JCM 15530</name>
    <dbReference type="NCBI Taxonomy" id="1302272"/>
    <lineage>
        <taxon>Bacteria</taxon>
        <taxon>Bacillati</taxon>
        <taxon>Bacillota</taxon>
        <taxon>Bacilli</taxon>
        <taxon>Lactobacillales</taxon>
        <taxon>Lactobacillaceae</taxon>
        <taxon>Secundilactobacillus</taxon>
    </lineage>
</organism>
<feature type="domain" description="Exonuclease" evidence="8">
    <location>
        <begin position="29"/>
        <end position="194"/>
    </location>
</feature>
<dbReference type="SMART" id="SM00479">
    <property type="entry name" value="EXOIII"/>
    <property type="match status" value="1"/>
</dbReference>
<dbReference type="InterPro" id="IPR012337">
    <property type="entry name" value="RNaseH-like_sf"/>
</dbReference>
<dbReference type="PATRIC" id="fig|1302272.5.peg.1860"/>
<evidence type="ECO:0000313" key="10">
    <source>
        <dbReference type="Proteomes" id="UP000050911"/>
    </source>
</evidence>
<evidence type="ECO:0000256" key="7">
    <source>
        <dbReference type="ARBA" id="ARBA00070925"/>
    </source>
</evidence>
<dbReference type="Gene3D" id="3.30.420.10">
    <property type="entry name" value="Ribonuclease H-like superfamily/Ribonuclease H"/>
    <property type="match status" value="1"/>
</dbReference>
<dbReference type="GO" id="GO:0003677">
    <property type="term" value="F:DNA binding"/>
    <property type="evidence" value="ECO:0007669"/>
    <property type="project" value="InterPro"/>
</dbReference>
<name>A0A0R1HR90_9LACO</name>
<dbReference type="InterPro" id="IPR036397">
    <property type="entry name" value="RNaseH_sf"/>
</dbReference>
<dbReference type="STRING" id="1302272.FC96_GL001836"/>
<evidence type="ECO:0000256" key="2">
    <source>
        <dbReference type="ARBA" id="ARBA00022695"/>
    </source>
</evidence>
<keyword evidence="5 9" id="KW-0269">Exonuclease</keyword>
<evidence type="ECO:0000256" key="1">
    <source>
        <dbReference type="ARBA" id="ARBA00022679"/>
    </source>
</evidence>
<keyword evidence="4" id="KW-0540">Nuclease</keyword>
<evidence type="ECO:0000256" key="6">
    <source>
        <dbReference type="ARBA" id="ARBA00022932"/>
    </source>
</evidence>
<sequence length="206" mass="23250">MFKTYTLDPLFKDDKLGLFSYKKGGPQLNFVAMDFETASGKRYSACSLALTIVRNNQVADEFYTLINPQTPFFWRNVEIHGIHERDVADAPTFPEVWPHIRSFFTDNQLVVAHNATFDNSVLKNTLTHYDIVAPNYLTLDTLKTSRQFFPTLPNHKLNTLCDSLGIPLEHHHNAMDDALACANILLAEATTFGPDSLKPFVKTIAS</sequence>
<keyword evidence="6" id="KW-0239">DNA-directed DNA polymerase</keyword>
<dbReference type="PANTHER" id="PTHR30231">
    <property type="entry name" value="DNA POLYMERASE III SUBUNIT EPSILON"/>
    <property type="match status" value="1"/>
</dbReference>
<dbReference type="PANTHER" id="PTHR30231:SF42">
    <property type="entry name" value="EXONUCLEASE"/>
    <property type="match status" value="1"/>
</dbReference>
<dbReference type="CDD" id="cd06130">
    <property type="entry name" value="DNA_pol_III_epsilon_like"/>
    <property type="match status" value="1"/>
</dbReference>
<keyword evidence="10" id="KW-1185">Reference proteome</keyword>
<dbReference type="GO" id="GO:0006260">
    <property type="term" value="P:DNA replication"/>
    <property type="evidence" value="ECO:0007669"/>
    <property type="project" value="UniProtKB-KW"/>
</dbReference>
<keyword evidence="1" id="KW-0808">Transferase</keyword>
<keyword evidence="5 9" id="KW-0378">Hydrolase</keyword>
<dbReference type="FunFam" id="3.30.420.10:FF:000045">
    <property type="entry name" value="3'-5' exonuclease DinG"/>
    <property type="match status" value="1"/>
</dbReference>
<reference evidence="9 10" key="1">
    <citation type="journal article" date="2015" name="Genome Announc.">
        <title>Expanding the biotechnology potential of lactobacilli through comparative genomics of 213 strains and associated genera.</title>
        <authorList>
            <person name="Sun Z."/>
            <person name="Harris H.M."/>
            <person name="McCann A."/>
            <person name="Guo C."/>
            <person name="Argimon S."/>
            <person name="Zhang W."/>
            <person name="Yang X."/>
            <person name="Jeffery I.B."/>
            <person name="Cooney J.C."/>
            <person name="Kagawa T.F."/>
            <person name="Liu W."/>
            <person name="Song Y."/>
            <person name="Salvetti E."/>
            <person name="Wrobel A."/>
            <person name="Rasinkangas P."/>
            <person name="Parkhill J."/>
            <person name="Rea M.C."/>
            <person name="O'Sullivan O."/>
            <person name="Ritari J."/>
            <person name="Douillard F.P."/>
            <person name="Paul Ross R."/>
            <person name="Yang R."/>
            <person name="Briner A.E."/>
            <person name="Felis G.E."/>
            <person name="de Vos W.M."/>
            <person name="Barrangou R."/>
            <person name="Klaenhammer T.R."/>
            <person name="Caufield P.W."/>
            <person name="Cui Y."/>
            <person name="Zhang H."/>
            <person name="O'Toole P.W."/>
        </authorList>
    </citation>
    <scope>NUCLEOTIDE SEQUENCE [LARGE SCALE GENOMIC DNA]</scope>
    <source>
        <strain evidence="9 10">JCM 15530</strain>
    </source>
</reference>
<dbReference type="GO" id="GO:0003887">
    <property type="term" value="F:DNA-directed DNA polymerase activity"/>
    <property type="evidence" value="ECO:0007669"/>
    <property type="project" value="UniProtKB-KW"/>
</dbReference>